<dbReference type="EMBL" id="JAMSCK010000003">
    <property type="protein sequence ID" value="MCM8569758.1"/>
    <property type="molecule type" value="Genomic_DNA"/>
</dbReference>
<evidence type="ECO:0000259" key="1">
    <source>
        <dbReference type="SMART" id="SM00014"/>
    </source>
</evidence>
<evidence type="ECO:0000313" key="2">
    <source>
        <dbReference type="EMBL" id="MCM8569758.1"/>
    </source>
</evidence>
<sequence length="283" mass="31381">MVFTENKIISLFLILLFLGLDLKAQTPKNNDSVPSTWELLKYDGVSAFGGLKKTYSQPLKWQKDDFLTAGAVVAGTAVLYIFDDEANEWFRNQEDDIPMFIQDFGWYYGSPQNNYAVNGAVYLYGLFTRNEKVRRTGVLMISAATTAGIIQSILKTAVGRARPKEGLGKGDFKPFSNEPNYHSFPSGHTILSFTTAYALSKQFKNPFVKAGIIGIGLIPPASRLWEGAHWLTDVGLSMALSILVVDSIDNYLTKERDYGQKEDSGISWKFNVGLGRIGVTGTF</sequence>
<dbReference type="SUPFAM" id="SSF48317">
    <property type="entry name" value="Acid phosphatase/Vanadium-dependent haloperoxidase"/>
    <property type="match status" value="1"/>
</dbReference>
<dbReference type="InterPro" id="IPR036938">
    <property type="entry name" value="PAP2/HPO_sf"/>
</dbReference>
<keyword evidence="3" id="KW-1185">Reference proteome</keyword>
<accession>A0ABT0Z2X4</accession>
<dbReference type="InterPro" id="IPR000326">
    <property type="entry name" value="PAP2/HPO"/>
</dbReference>
<dbReference type="Gene3D" id="1.20.144.10">
    <property type="entry name" value="Phosphatidic acid phosphatase type 2/haloperoxidase"/>
    <property type="match status" value="1"/>
</dbReference>
<dbReference type="Pfam" id="PF01569">
    <property type="entry name" value="PAP2"/>
    <property type="match status" value="1"/>
</dbReference>
<evidence type="ECO:0000313" key="3">
    <source>
        <dbReference type="Proteomes" id="UP001155077"/>
    </source>
</evidence>
<feature type="domain" description="Phosphatidic acid phosphatase type 2/haloperoxidase" evidence="1">
    <location>
        <begin position="136"/>
        <end position="249"/>
    </location>
</feature>
<protein>
    <submittedName>
        <fullName evidence="2">Phosphatase PAP2 family protein</fullName>
    </submittedName>
</protein>
<gene>
    <name evidence="2" type="ORF">NE848_10230</name>
</gene>
<dbReference type="Proteomes" id="UP001155077">
    <property type="component" value="Unassembled WGS sequence"/>
</dbReference>
<dbReference type="SMART" id="SM00014">
    <property type="entry name" value="acidPPc"/>
    <property type="match status" value="1"/>
</dbReference>
<comment type="caution">
    <text evidence="2">The sequence shown here is derived from an EMBL/GenBank/DDBJ whole genome shotgun (WGS) entry which is preliminary data.</text>
</comment>
<proteinExistence type="predicted"/>
<name>A0ABT0Z2X4_9FLAO</name>
<reference evidence="2" key="1">
    <citation type="submission" date="2022-06" db="EMBL/GenBank/DDBJ databases">
        <title>Gramella sediminis sp. nov., isolated from deep-sea sediment of the Indian Ocean.</title>
        <authorList>
            <person name="Yang L."/>
        </authorList>
    </citation>
    <scope>NUCLEOTIDE SEQUENCE</scope>
    <source>
        <strain evidence="2">HMD3159</strain>
    </source>
</reference>
<organism evidence="2 3">
    <name type="scientific">Gramella jeungdoensis</name>
    <dbReference type="NCBI Taxonomy" id="708091"/>
    <lineage>
        <taxon>Bacteria</taxon>
        <taxon>Pseudomonadati</taxon>
        <taxon>Bacteroidota</taxon>
        <taxon>Flavobacteriia</taxon>
        <taxon>Flavobacteriales</taxon>
        <taxon>Flavobacteriaceae</taxon>
        <taxon>Christiangramia</taxon>
    </lineage>
</organism>
<dbReference type="RefSeq" id="WP_252113139.1">
    <property type="nucleotide sequence ID" value="NZ_JAMSCK010000003.1"/>
</dbReference>